<protein>
    <submittedName>
        <fullName evidence="1">Uncharacterized protein</fullName>
    </submittedName>
</protein>
<proteinExistence type="predicted"/>
<keyword evidence="2" id="KW-1185">Reference proteome</keyword>
<dbReference type="AlphaFoldDB" id="A0A6A0AHG3"/>
<name>A0A6A0AHG3_HAELA</name>
<dbReference type="Proteomes" id="UP000485058">
    <property type="component" value="Unassembled WGS sequence"/>
</dbReference>
<gene>
    <name evidence="1" type="ORF">HaLaN_31197</name>
</gene>
<evidence type="ECO:0000313" key="2">
    <source>
        <dbReference type="Proteomes" id="UP000485058"/>
    </source>
</evidence>
<comment type="caution">
    <text evidence="1">The sequence shown here is derived from an EMBL/GenBank/DDBJ whole genome shotgun (WGS) entry which is preliminary data.</text>
</comment>
<evidence type="ECO:0000313" key="1">
    <source>
        <dbReference type="EMBL" id="GFH32045.1"/>
    </source>
</evidence>
<organism evidence="1 2">
    <name type="scientific">Haematococcus lacustris</name>
    <name type="common">Green alga</name>
    <name type="synonym">Haematococcus pluvialis</name>
    <dbReference type="NCBI Taxonomy" id="44745"/>
    <lineage>
        <taxon>Eukaryota</taxon>
        <taxon>Viridiplantae</taxon>
        <taxon>Chlorophyta</taxon>
        <taxon>core chlorophytes</taxon>
        <taxon>Chlorophyceae</taxon>
        <taxon>CS clade</taxon>
        <taxon>Chlamydomonadales</taxon>
        <taxon>Haematococcaceae</taxon>
        <taxon>Haematococcus</taxon>
    </lineage>
</organism>
<reference evidence="1 2" key="1">
    <citation type="submission" date="2020-02" db="EMBL/GenBank/DDBJ databases">
        <title>Draft genome sequence of Haematococcus lacustris strain NIES-144.</title>
        <authorList>
            <person name="Morimoto D."/>
            <person name="Nakagawa S."/>
            <person name="Yoshida T."/>
            <person name="Sawayama S."/>
        </authorList>
    </citation>
    <scope>NUCLEOTIDE SEQUENCE [LARGE SCALE GENOMIC DNA]</scope>
    <source>
        <strain evidence="1 2">NIES-144</strain>
    </source>
</reference>
<feature type="non-terminal residue" evidence="1">
    <location>
        <position position="1"/>
    </location>
</feature>
<sequence>MHRVFFLQEGSDLSRFVALEQGAVRYPPYQVHQFVGGFDAACTEDLEQLTPLWRAARQ</sequence>
<accession>A0A6A0AHG3</accession>
<dbReference type="EMBL" id="BLLF01006191">
    <property type="protein sequence ID" value="GFH32045.1"/>
    <property type="molecule type" value="Genomic_DNA"/>
</dbReference>